<comment type="caution">
    <text evidence="1">The sequence shown here is derived from an EMBL/GenBank/DDBJ whole genome shotgun (WGS) entry which is preliminary data.</text>
</comment>
<organism evidence="1 2">
    <name type="scientific">Oligosphaera ethanolica</name>
    <dbReference type="NCBI Taxonomy" id="760260"/>
    <lineage>
        <taxon>Bacteria</taxon>
        <taxon>Pseudomonadati</taxon>
        <taxon>Lentisphaerota</taxon>
        <taxon>Oligosphaeria</taxon>
        <taxon>Oligosphaerales</taxon>
        <taxon>Oligosphaeraceae</taxon>
        <taxon>Oligosphaera</taxon>
    </lineage>
</organism>
<reference evidence="1" key="1">
    <citation type="submission" date="2023-07" db="EMBL/GenBank/DDBJ databases">
        <title>Genomic Encyclopedia of Type Strains, Phase IV (KMG-IV): sequencing the most valuable type-strain genomes for metagenomic binning, comparative biology and taxonomic classification.</title>
        <authorList>
            <person name="Goeker M."/>
        </authorList>
    </citation>
    <scope>NUCLEOTIDE SEQUENCE</scope>
    <source>
        <strain evidence="1">DSM 24202</strain>
    </source>
</reference>
<dbReference type="RefSeq" id="WP_307261963.1">
    <property type="nucleotide sequence ID" value="NZ_JAUSVL010000001.1"/>
</dbReference>
<dbReference type="EMBL" id="JAUSVL010000001">
    <property type="protein sequence ID" value="MDQ0290438.1"/>
    <property type="molecule type" value="Genomic_DNA"/>
</dbReference>
<name>A0AAE3VHK1_9BACT</name>
<protein>
    <submittedName>
        <fullName evidence="1">Uncharacterized protein</fullName>
    </submittedName>
</protein>
<accession>A0AAE3VHK1</accession>
<dbReference type="AlphaFoldDB" id="A0AAE3VHK1"/>
<evidence type="ECO:0000313" key="1">
    <source>
        <dbReference type="EMBL" id="MDQ0290438.1"/>
    </source>
</evidence>
<keyword evidence="2" id="KW-1185">Reference proteome</keyword>
<gene>
    <name evidence="1" type="ORF">J3R75_002545</name>
</gene>
<proteinExistence type="predicted"/>
<evidence type="ECO:0000313" key="2">
    <source>
        <dbReference type="Proteomes" id="UP001238163"/>
    </source>
</evidence>
<dbReference type="Proteomes" id="UP001238163">
    <property type="component" value="Unassembled WGS sequence"/>
</dbReference>
<sequence>MAACLAAARQVTPPGGFFYPQITQIDADFLFLTRRREGAKKKGWRHVLPLRGKSRRRGDFFIHRLRRLTQIFCFSREGAKARRRRDGGMSCRCAASHAAGGIFLSTDYADSRRLFFRIGCLVQSGFFIRRLWRREEDGATWRSPLCWRHVLPLRVKPSRR</sequence>